<feature type="domain" description="WxL" evidence="1">
    <location>
        <begin position="745"/>
        <end position="943"/>
    </location>
</feature>
<evidence type="ECO:0000313" key="3">
    <source>
        <dbReference type="Proteomes" id="UP000557857"/>
    </source>
</evidence>
<dbReference type="AlphaFoldDB" id="A0A848N0J9"/>
<comment type="caution">
    <text evidence="2">The sequence shown here is derived from an EMBL/GenBank/DDBJ whole genome shotgun (WGS) entry which is preliminary data.</text>
</comment>
<name>A0A848N0J9_ENTMU</name>
<protein>
    <submittedName>
        <fullName evidence="2">WxL domain-containing protein</fullName>
    </submittedName>
</protein>
<reference evidence="2 3" key="1">
    <citation type="submission" date="2020-04" db="EMBL/GenBank/DDBJ databases">
        <authorList>
            <person name="Abaymova A."/>
            <person name="Teymurazov M."/>
            <person name="Tazyna O."/>
            <person name="Chatushin Y."/>
            <person name="Svetoch E."/>
            <person name="Pereligyn V."/>
            <person name="Pohylenko V."/>
            <person name="Platonov M."/>
            <person name="Kartsev N."/>
            <person name="Skryabin Y."/>
            <person name="Sizova A."/>
            <person name="Solomentsev V."/>
            <person name="Kislichkina A."/>
            <person name="Bogun A."/>
        </authorList>
    </citation>
    <scope>NUCLEOTIDE SEQUENCE [LARGE SCALE GENOMIC DNA]</scope>
    <source>
        <strain evidence="3">SCPM-O-B-8398 (E28)</strain>
    </source>
</reference>
<dbReference type="EMBL" id="JABCAG010000071">
    <property type="protein sequence ID" value="NMP59690.1"/>
    <property type="molecule type" value="Genomic_DNA"/>
</dbReference>
<dbReference type="Proteomes" id="UP000557857">
    <property type="component" value="Unassembled WGS sequence"/>
</dbReference>
<dbReference type="InterPro" id="IPR027994">
    <property type="entry name" value="WxL_dom"/>
</dbReference>
<evidence type="ECO:0000259" key="1">
    <source>
        <dbReference type="Pfam" id="PF13731"/>
    </source>
</evidence>
<proteinExistence type="predicted"/>
<accession>A0A848N0J9</accession>
<gene>
    <name evidence="2" type="ORF">HI921_14695</name>
</gene>
<dbReference type="Pfam" id="PF13731">
    <property type="entry name" value="WxL"/>
    <property type="match status" value="1"/>
</dbReference>
<organism evidence="2 3">
    <name type="scientific">Enterococcus mundtii</name>
    <dbReference type="NCBI Taxonomy" id="53346"/>
    <lineage>
        <taxon>Bacteria</taxon>
        <taxon>Bacillati</taxon>
        <taxon>Bacillota</taxon>
        <taxon>Bacilli</taxon>
        <taxon>Lactobacillales</taxon>
        <taxon>Enterococcaceae</taxon>
        <taxon>Enterococcus</taxon>
    </lineage>
</organism>
<evidence type="ECO:0000313" key="2">
    <source>
        <dbReference type="EMBL" id="NMP59690.1"/>
    </source>
</evidence>
<sequence length="945" mass="101340">MKNSQLNMNASTGTGINLQGATPQVLMDNSQLLMTDTGASWGILLTGTDALFSLSNQSEVHLTGAGTGTTENIRIGANHARPELSVTGGSTLSVTTTSGTTAATDTANNAINIRGLNAQLNVIDSTLNVNIRSGNRRALLVRGDSSVGEIYDSKINLDTLNSGGMEFIGDMPNVKISGSKTEVIINSAISENAFKGNIYIGGVSNVSPGRNAELEIVENATVELNGGNFATLMINSTDAKVNIYSEASLAVNGRNNDGVNAPIRFRAGNGYQFNIDGGHFFAGKNGGNSPVIRMSGSNNKISVLNGGVFEVDNPGNGVANDGGVAGGNQGVFYPSATDIGPNTFEVKGQGSYIVIDAKSGPGIDLEGSARGQVIGSNGGYLSVSGRTATAAGGIFNANILHVVFDNPLFMDYRNNRSGGGRIFNVSNGSTLSGINSDLSLWRSGTDLNNDPTFTFDALDFEFTGSNYQNLYSTSKPEELNTSVIGTNGLSQFSRLSSNNARWVIADELHLPTDADKHIYGRISVPVGLHDSRPSWTNEVKVTVELDRVDGTKRNFSGYTVGHSDDSPGISIYGEEARGGLFEIELDDYLVEGDKVRIVELEQTNSNSDDFENINLTKTLTTVPVMPPKPASFSGSIIPNHIREIVGYSENPQVTIEANYNGNALDTTDVEVDQDGYFSIFVGDLELKEDDEIQVFLRDKKGSAESAGILKPPTTNNEQGNINPKELYEYHDAIFQPATILKVVSDISPLDPLDPEIEVEPENKPELPEEQGLLSIDFVSSFNFGSQPITVNDQTYYAQPQRLLNADGAVKETEERPNYVQISDRRPENDRNGWQLAVTQNDQFTATNNRELNGACLRLTNQQLATAQGGSAPEFQQTNPLALIPGNRRILLMAQGTEGAGTWIYRFGNQETASESVALDVPKGANPEATRYETTLTWELSAVPDN</sequence>